<dbReference type="InterPro" id="IPR015315">
    <property type="entry name" value="DUF1963"/>
</dbReference>
<dbReference type="HOGENOM" id="CLU_056726_1_0_4"/>
<evidence type="ECO:0008006" key="4">
    <source>
        <dbReference type="Google" id="ProtNLM"/>
    </source>
</evidence>
<dbReference type="InterPro" id="IPR035948">
    <property type="entry name" value="YwqG-like_sf"/>
</dbReference>
<proteinExistence type="predicted"/>
<dbReference type="Gene3D" id="2.30.320.10">
    <property type="entry name" value="YwqG-like"/>
    <property type="match status" value="1"/>
</dbReference>
<evidence type="ECO:0000313" key="2">
    <source>
        <dbReference type="EMBL" id="BAG47691.1"/>
    </source>
</evidence>
<keyword evidence="3" id="KW-1185">Reference proteome</keyword>
<dbReference type="KEGG" id="bmu:Bmul_5624"/>
<sequence>MSTFRTEQDLRHALSEAGLDSLSDRIVATMRPAIQFVRRQQPDDALPPGTSKIGGLPDLPPGFGWPHRRSPVDADTQIRALREQRIRDRERSASSRSQRPSDDILALLSEHEREAWLRSIEANRPDPDKLTAIHAQEDRYDDLMVVALGCEFPLAFLAQINLGALSNESGFDRDFPRHGVFSLFEDLTARDGDGSFQMHWFDVTAETLERRAPPATLIELSDARQPDFPWHEQMMAEVLQPHSTLVVPFHWIEAVGPERDAVFDFLHRPVGGYFPQPDVVEGEQAGNFGDFLGGWPKPIQGDPERMFIGDARSFLRPGDDRIRHLFSWGGEYYAGTRRMHAPSGGDGTTYLMIQRDDLLSRRFDKAQSLYQCD</sequence>
<gene>
    <name evidence="2" type="ordered locus">BMULJ_05883</name>
</gene>
<accession>A0A0H3KR26</accession>
<dbReference type="KEGG" id="bmj:BMULJ_05883"/>
<name>A0A0H3KR26_BURM1</name>
<dbReference type="EMBL" id="AP009387">
    <property type="protein sequence ID" value="BAG47691.1"/>
    <property type="molecule type" value="Genomic_DNA"/>
</dbReference>
<dbReference type="RefSeq" id="WP_012218021.1">
    <property type="nucleotide sequence ID" value="NC_010087.1"/>
</dbReference>
<dbReference type="Proteomes" id="UP000008815">
    <property type="component" value="Chromosome 3"/>
</dbReference>
<evidence type="ECO:0000256" key="1">
    <source>
        <dbReference type="SAM" id="MobiDB-lite"/>
    </source>
</evidence>
<dbReference type="Pfam" id="PF09234">
    <property type="entry name" value="DUF1963"/>
    <property type="match status" value="1"/>
</dbReference>
<protein>
    <recommendedName>
        <fullName evidence="4">DUF1963 domain-containing protein</fullName>
    </recommendedName>
</protein>
<feature type="region of interest" description="Disordered" evidence="1">
    <location>
        <begin position="38"/>
        <end position="59"/>
    </location>
</feature>
<organism evidence="2 3">
    <name type="scientific">Burkholderia multivorans (strain ATCC 17616 / 249)</name>
    <dbReference type="NCBI Taxonomy" id="395019"/>
    <lineage>
        <taxon>Bacteria</taxon>
        <taxon>Pseudomonadati</taxon>
        <taxon>Pseudomonadota</taxon>
        <taxon>Betaproteobacteria</taxon>
        <taxon>Burkholderiales</taxon>
        <taxon>Burkholderiaceae</taxon>
        <taxon>Burkholderia</taxon>
        <taxon>Burkholderia cepacia complex</taxon>
    </lineage>
</organism>
<dbReference type="AlphaFoldDB" id="A0A0H3KR26"/>
<reference evidence="2 3" key="1">
    <citation type="submission" date="2007-04" db="EMBL/GenBank/DDBJ databases">
        <title>Complete genome sequence of Burkholderia multivorans ATCC 17616.</title>
        <authorList>
            <person name="Ohtsubo Y."/>
            <person name="Yamashita A."/>
            <person name="Kurokawa K."/>
            <person name="Takami H."/>
            <person name="Yuhara S."/>
            <person name="Nishiyama E."/>
            <person name="Endo R."/>
            <person name="Miyazaki R."/>
            <person name="Ono A."/>
            <person name="Yano K."/>
            <person name="Ito M."/>
            <person name="Sota M."/>
            <person name="Yuji N."/>
            <person name="Hattori M."/>
            <person name="Tsuda M."/>
        </authorList>
    </citation>
    <scope>NUCLEOTIDE SEQUENCE [LARGE SCALE GENOMIC DNA]</scope>
    <source>
        <strain evidence="3">ATCC 17616 / 249</strain>
    </source>
</reference>
<dbReference type="SUPFAM" id="SSF103032">
    <property type="entry name" value="Hypothetical protein YwqG"/>
    <property type="match status" value="1"/>
</dbReference>
<feature type="compositionally biased region" description="Basic and acidic residues" evidence="1">
    <location>
        <begin position="83"/>
        <end position="93"/>
    </location>
</feature>
<dbReference type="eggNOG" id="COG3878">
    <property type="taxonomic scope" value="Bacteria"/>
</dbReference>
<evidence type="ECO:0000313" key="3">
    <source>
        <dbReference type="Proteomes" id="UP000008815"/>
    </source>
</evidence>
<feature type="region of interest" description="Disordered" evidence="1">
    <location>
        <begin position="83"/>
        <end position="104"/>
    </location>
</feature>